<dbReference type="Proteomes" id="UP001152607">
    <property type="component" value="Unassembled WGS sequence"/>
</dbReference>
<reference evidence="2" key="1">
    <citation type="submission" date="2023-01" db="EMBL/GenBank/DDBJ databases">
        <authorList>
            <person name="Van Ghelder C."/>
            <person name="Rancurel C."/>
        </authorList>
    </citation>
    <scope>NUCLEOTIDE SEQUENCE</scope>
    <source>
        <strain evidence="2">CNCM I-4278</strain>
    </source>
</reference>
<protein>
    <submittedName>
        <fullName evidence="2">Uncharacterized protein</fullName>
    </submittedName>
</protein>
<feature type="region of interest" description="Disordered" evidence="1">
    <location>
        <begin position="66"/>
        <end position="109"/>
    </location>
</feature>
<evidence type="ECO:0000313" key="3">
    <source>
        <dbReference type="Proteomes" id="UP001152607"/>
    </source>
</evidence>
<sequence length="109" mass="12375">MVRLTDYSASFRFRAGNLPSPPYIKELGDEGRELVISTRQLCEYLDAAETMVRGVELLGEHALPPEIKKRKRSETPPEEINSSDEARYVEQEERAAKRIAESDSDYGIT</sequence>
<comment type="caution">
    <text evidence="2">The sequence shown here is derived from an EMBL/GenBank/DDBJ whole genome shotgun (WGS) entry which is preliminary data.</text>
</comment>
<gene>
    <name evidence="2" type="ORF">PDIGIT_LOCUS51</name>
</gene>
<dbReference type="EMBL" id="CAOQHR010000001">
    <property type="protein sequence ID" value="CAI6226660.1"/>
    <property type="molecule type" value="Genomic_DNA"/>
</dbReference>
<dbReference type="AlphaFoldDB" id="A0A9W4XNT8"/>
<organism evidence="2 3">
    <name type="scientific">Periconia digitata</name>
    <dbReference type="NCBI Taxonomy" id="1303443"/>
    <lineage>
        <taxon>Eukaryota</taxon>
        <taxon>Fungi</taxon>
        <taxon>Dikarya</taxon>
        <taxon>Ascomycota</taxon>
        <taxon>Pezizomycotina</taxon>
        <taxon>Dothideomycetes</taxon>
        <taxon>Pleosporomycetidae</taxon>
        <taxon>Pleosporales</taxon>
        <taxon>Massarineae</taxon>
        <taxon>Periconiaceae</taxon>
        <taxon>Periconia</taxon>
    </lineage>
</organism>
<evidence type="ECO:0000313" key="2">
    <source>
        <dbReference type="EMBL" id="CAI6226660.1"/>
    </source>
</evidence>
<evidence type="ECO:0000256" key="1">
    <source>
        <dbReference type="SAM" id="MobiDB-lite"/>
    </source>
</evidence>
<proteinExistence type="predicted"/>
<name>A0A9W4XNT8_9PLEO</name>
<dbReference type="OrthoDB" id="3485856at2759"/>
<feature type="compositionally biased region" description="Basic and acidic residues" evidence="1">
    <location>
        <begin position="84"/>
        <end position="101"/>
    </location>
</feature>
<keyword evidence="3" id="KW-1185">Reference proteome</keyword>
<accession>A0A9W4XNT8</accession>